<dbReference type="PANTHER" id="PTHR15860">
    <property type="entry name" value="UNCHARACTERIZED RING FINGER-CONTAINING PROTEIN"/>
    <property type="match status" value="1"/>
</dbReference>
<dbReference type="EC" id="2.3.2.27" evidence="4"/>
<dbReference type="InterPro" id="IPR013083">
    <property type="entry name" value="Znf_RING/FYVE/PHD"/>
</dbReference>
<gene>
    <name evidence="20" type="ORF">Q5P01_019862</name>
</gene>
<reference evidence="20" key="1">
    <citation type="submission" date="2023-07" db="EMBL/GenBank/DDBJ databases">
        <title>Chromosome-level Genome Assembly of Striped Snakehead (Channa striata).</title>
        <authorList>
            <person name="Liu H."/>
        </authorList>
    </citation>
    <scope>NUCLEOTIDE SEQUENCE</scope>
    <source>
        <strain evidence="20">Gz</strain>
        <tissue evidence="20">Muscle</tissue>
    </source>
</reference>
<evidence type="ECO:0000313" key="20">
    <source>
        <dbReference type="EMBL" id="KAK2828828.1"/>
    </source>
</evidence>
<dbReference type="SMART" id="SM00184">
    <property type="entry name" value="RING"/>
    <property type="match status" value="1"/>
</dbReference>
<dbReference type="SUPFAM" id="SSF57850">
    <property type="entry name" value="RING/U-box"/>
    <property type="match status" value="1"/>
</dbReference>
<evidence type="ECO:0000256" key="15">
    <source>
        <dbReference type="ARBA" id="ARBA00042946"/>
    </source>
</evidence>
<dbReference type="GO" id="GO:0005783">
    <property type="term" value="C:endoplasmic reticulum"/>
    <property type="evidence" value="ECO:0007669"/>
    <property type="project" value="TreeGrafter"/>
</dbReference>
<evidence type="ECO:0000256" key="8">
    <source>
        <dbReference type="ARBA" id="ARBA00022771"/>
    </source>
</evidence>
<comment type="function">
    <text evidence="13">E3 ubiquitin-protein ligase that acts in the endoplasmic reticulum (ER)-associated degradation (ERAD) pathway, which targets misfolded proteins that accumulate in the endoplasmic reticulum (ER) for ubiquitination and subsequent proteasome-mediated degradation. Protects cells from ER stress-induced apoptosis.</text>
</comment>
<feature type="compositionally biased region" description="Acidic residues" evidence="17">
    <location>
        <begin position="115"/>
        <end position="126"/>
    </location>
</feature>
<evidence type="ECO:0000256" key="11">
    <source>
        <dbReference type="ARBA" id="ARBA00022989"/>
    </source>
</evidence>
<evidence type="ECO:0000256" key="2">
    <source>
        <dbReference type="ARBA" id="ARBA00004127"/>
    </source>
</evidence>
<protein>
    <recommendedName>
        <fullName evidence="14">E3 ubiquitin-protein ligase RNFT1</fullName>
        <ecNumber evidence="4">2.3.2.27</ecNumber>
    </recommendedName>
    <alternativeName>
        <fullName evidence="15">RING finger and transmembrane domain-containing protein 1</fullName>
    </alternativeName>
</protein>
<feature type="compositionally biased region" description="Basic residues" evidence="17">
    <location>
        <begin position="85"/>
        <end position="109"/>
    </location>
</feature>
<feature type="compositionally biased region" description="Low complexity" evidence="17">
    <location>
        <begin position="73"/>
        <end position="84"/>
    </location>
</feature>
<evidence type="ECO:0000256" key="1">
    <source>
        <dbReference type="ARBA" id="ARBA00000900"/>
    </source>
</evidence>
<evidence type="ECO:0000256" key="13">
    <source>
        <dbReference type="ARBA" id="ARBA00037172"/>
    </source>
</evidence>
<keyword evidence="7" id="KW-0479">Metal-binding</keyword>
<evidence type="ECO:0000259" key="19">
    <source>
        <dbReference type="PROSITE" id="PS50089"/>
    </source>
</evidence>
<keyword evidence="11 18" id="KW-1133">Transmembrane helix</keyword>
<dbReference type="GO" id="GO:0008270">
    <property type="term" value="F:zinc ion binding"/>
    <property type="evidence" value="ECO:0007669"/>
    <property type="project" value="UniProtKB-KW"/>
</dbReference>
<feature type="transmembrane region" description="Helical" evidence="18">
    <location>
        <begin position="147"/>
        <end position="178"/>
    </location>
</feature>
<keyword evidence="21" id="KW-1185">Reference proteome</keyword>
<evidence type="ECO:0000313" key="21">
    <source>
        <dbReference type="Proteomes" id="UP001187415"/>
    </source>
</evidence>
<evidence type="ECO:0000256" key="12">
    <source>
        <dbReference type="ARBA" id="ARBA00023136"/>
    </source>
</evidence>
<keyword evidence="5" id="KW-0808">Transferase</keyword>
<evidence type="ECO:0000256" key="6">
    <source>
        <dbReference type="ARBA" id="ARBA00022692"/>
    </source>
</evidence>
<keyword evidence="6 18" id="KW-0812">Transmembrane</keyword>
<feature type="transmembrane region" description="Helical" evidence="18">
    <location>
        <begin position="198"/>
        <end position="216"/>
    </location>
</feature>
<dbReference type="AlphaFoldDB" id="A0AA88M4Z5"/>
<keyword evidence="9" id="KW-0833">Ubl conjugation pathway</keyword>
<feature type="transmembrane region" description="Helical" evidence="18">
    <location>
        <begin position="310"/>
        <end position="330"/>
    </location>
</feature>
<evidence type="ECO:0000256" key="3">
    <source>
        <dbReference type="ARBA" id="ARBA00004906"/>
    </source>
</evidence>
<comment type="caution">
    <text evidence="20">The sequence shown here is derived from an EMBL/GenBank/DDBJ whole genome shotgun (WGS) entry which is preliminary data.</text>
</comment>
<dbReference type="PROSITE" id="PS50089">
    <property type="entry name" value="ZF_RING_2"/>
    <property type="match status" value="1"/>
</dbReference>
<comment type="pathway">
    <text evidence="3">Protein modification; protein ubiquitination.</text>
</comment>
<evidence type="ECO:0000256" key="17">
    <source>
        <dbReference type="SAM" id="MobiDB-lite"/>
    </source>
</evidence>
<keyword evidence="10" id="KW-0862">Zinc</keyword>
<dbReference type="EMBL" id="JAUPFM010000015">
    <property type="protein sequence ID" value="KAK2828828.1"/>
    <property type="molecule type" value="Genomic_DNA"/>
</dbReference>
<dbReference type="Proteomes" id="UP001187415">
    <property type="component" value="Unassembled WGS sequence"/>
</dbReference>
<evidence type="ECO:0000256" key="9">
    <source>
        <dbReference type="ARBA" id="ARBA00022786"/>
    </source>
</evidence>
<dbReference type="PROSITE" id="PS00518">
    <property type="entry name" value="ZF_RING_1"/>
    <property type="match status" value="1"/>
</dbReference>
<comment type="subcellular location">
    <subcellularLocation>
        <location evidence="2">Endomembrane system</location>
        <topology evidence="2">Multi-pass membrane protein</topology>
    </subcellularLocation>
</comment>
<evidence type="ECO:0000256" key="16">
    <source>
        <dbReference type="PROSITE-ProRule" id="PRU00175"/>
    </source>
</evidence>
<name>A0AA88M4Z5_CHASR</name>
<dbReference type="GO" id="GO:1904294">
    <property type="term" value="P:positive regulation of ERAD pathway"/>
    <property type="evidence" value="ECO:0007669"/>
    <property type="project" value="InterPro"/>
</dbReference>
<feature type="compositionally biased region" description="Basic and acidic residues" evidence="17">
    <location>
        <begin position="1"/>
        <end position="20"/>
    </location>
</feature>
<keyword evidence="8 16" id="KW-0863">Zinc-finger</keyword>
<feature type="transmembrane region" description="Helical" evidence="18">
    <location>
        <begin position="236"/>
        <end position="257"/>
    </location>
</feature>
<dbReference type="InterPro" id="IPR017907">
    <property type="entry name" value="Znf_RING_CS"/>
</dbReference>
<keyword evidence="12 18" id="KW-0472">Membrane</keyword>
<feature type="region of interest" description="Disordered" evidence="17">
    <location>
        <begin position="1"/>
        <end position="126"/>
    </location>
</feature>
<dbReference type="Pfam" id="PF13923">
    <property type="entry name" value="zf-C3HC4_2"/>
    <property type="match status" value="1"/>
</dbReference>
<accession>A0AA88M4Z5</accession>
<evidence type="ECO:0000256" key="14">
    <source>
        <dbReference type="ARBA" id="ARBA00039413"/>
    </source>
</evidence>
<proteinExistence type="predicted"/>
<evidence type="ECO:0000256" key="18">
    <source>
        <dbReference type="SAM" id="Phobius"/>
    </source>
</evidence>
<organism evidence="20 21">
    <name type="scientific">Channa striata</name>
    <name type="common">Snakehead murrel</name>
    <name type="synonym">Ophicephalus striatus</name>
    <dbReference type="NCBI Taxonomy" id="64152"/>
    <lineage>
        <taxon>Eukaryota</taxon>
        <taxon>Metazoa</taxon>
        <taxon>Chordata</taxon>
        <taxon>Craniata</taxon>
        <taxon>Vertebrata</taxon>
        <taxon>Euteleostomi</taxon>
        <taxon>Actinopterygii</taxon>
        <taxon>Neopterygii</taxon>
        <taxon>Teleostei</taxon>
        <taxon>Neoteleostei</taxon>
        <taxon>Acanthomorphata</taxon>
        <taxon>Anabantaria</taxon>
        <taxon>Anabantiformes</taxon>
        <taxon>Channoidei</taxon>
        <taxon>Channidae</taxon>
        <taxon>Channa</taxon>
    </lineage>
</organism>
<feature type="domain" description="RING-type" evidence="19">
    <location>
        <begin position="367"/>
        <end position="405"/>
    </location>
</feature>
<dbReference type="PANTHER" id="PTHR15860:SF1">
    <property type="entry name" value="E3 UBIQUITIN-PROTEIN LIGASE RNFT1"/>
    <property type="match status" value="1"/>
</dbReference>
<evidence type="ECO:0000256" key="10">
    <source>
        <dbReference type="ARBA" id="ARBA00022833"/>
    </source>
</evidence>
<evidence type="ECO:0000256" key="4">
    <source>
        <dbReference type="ARBA" id="ARBA00012483"/>
    </source>
</evidence>
<dbReference type="InterPro" id="IPR044235">
    <property type="entry name" value="RNFT1/2"/>
</dbReference>
<sequence>MKLRVQVDRSDSNRALKLRESPAVMQPNSSERGAHAGNGLSLTLQPELHTRIPAPGAAVTNPEGSEVRVPMTSLSGESSGGASSRRSRVNSHSHSHTHSHSHGHNRTPHHSNSEPELDLADSDLDSGEPSTSLSELRCLFRWLQKSLPFLVILCAKLVIQHALGLAVGVGLFTTFLFVNKSIQTQVFLQDRHSKLQCVWLLLFLVFSTILLYYTFLAETLYRCLIFLSPTIEPLGFWEVLWAVGITNFIIKFLYMGFKCLILLLPSSLVTYRTQGRWLMLAEELGQVHQAIAPVSLWFHYLVTYQEADGIPGLTLGVLLALVYLILKLLGLYGQWTSLMKTVGIFLRGEHTGTAATRSQCSEAGDVCPICQGEYREPRVLLCQHIFCDECIALWFNREKSCPLCRTVITEKVYKWRDGATSPHLQIY</sequence>
<dbReference type="Gene3D" id="3.30.40.10">
    <property type="entry name" value="Zinc/RING finger domain, C3HC4 (zinc finger)"/>
    <property type="match status" value="1"/>
</dbReference>
<dbReference type="InterPro" id="IPR001841">
    <property type="entry name" value="Znf_RING"/>
</dbReference>
<evidence type="ECO:0000256" key="7">
    <source>
        <dbReference type="ARBA" id="ARBA00022723"/>
    </source>
</evidence>
<evidence type="ECO:0000256" key="5">
    <source>
        <dbReference type="ARBA" id="ARBA00022679"/>
    </source>
</evidence>
<dbReference type="GO" id="GO:0061630">
    <property type="term" value="F:ubiquitin protein ligase activity"/>
    <property type="evidence" value="ECO:0007669"/>
    <property type="project" value="UniProtKB-EC"/>
</dbReference>
<comment type="catalytic activity">
    <reaction evidence="1">
        <text>S-ubiquitinyl-[E2 ubiquitin-conjugating enzyme]-L-cysteine + [acceptor protein]-L-lysine = [E2 ubiquitin-conjugating enzyme]-L-cysteine + N(6)-ubiquitinyl-[acceptor protein]-L-lysine.</text>
        <dbReference type="EC" id="2.3.2.27"/>
    </reaction>
</comment>